<keyword evidence="2" id="KW-1185">Reference proteome</keyword>
<evidence type="ECO:0000313" key="1">
    <source>
        <dbReference type="EMBL" id="AFZ20630.1"/>
    </source>
</evidence>
<dbReference type="EMBL" id="CP003630">
    <property type="protein sequence ID" value="AFZ20630.1"/>
    <property type="molecule type" value="Genomic_DNA"/>
</dbReference>
<protein>
    <submittedName>
        <fullName evidence="1">Uncharacterized protein</fullName>
    </submittedName>
</protein>
<name>K9WJR2_9CYAN</name>
<gene>
    <name evidence="1" type="ORF">Mic7113_4969</name>
</gene>
<sequence>MRWLLLTLEEENNRPKEAVPQAIAHRSEIRDRVGSKKSQQFFQTKCGFVKNFIDTLRILSILMF</sequence>
<reference evidence="1 2" key="1">
    <citation type="submission" date="2012-06" db="EMBL/GenBank/DDBJ databases">
        <title>Finished chromosome of genome of Microcoleus sp. PCC 7113.</title>
        <authorList>
            <consortium name="US DOE Joint Genome Institute"/>
            <person name="Gugger M."/>
            <person name="Coursin T."/>
            <person name="Rippka R."/>
            <person name="Tandeau De Marsac N."/>
            <person name="Huntemann M."/>
            <person name="Wei C.-L."/>
            <person name="Han J."/>
            <person name="Detter J.C."/>
            <person name="Han C."/>
            <person name="Tapia R."/>
            <person name="Chen A."/>
            <person name="Kyrpides N."/>
            <person name="Mavromatis K."/>
            <person name="Markowitz V."/>
            <person name="Szeto E."/>
            <person name="Ivanova N."/>
            <person name="Pagani I."/>
            <person name="Pati A."/>
            <person name="Goodwin L."/>
            <person name="Nordberg H.P."/>
            <person name="Cantor M.N."/>
            <person name="Hua S.X."/>
            <person name="Woyke T."/>
            <person name="Kerfeld C.A."/>
        </authorList>
    </citation>
    <scope>NUCLEOTIDE SEQUENCE [LARGE SCALE GENOMIC DNA]</scope>
    <source>
        <strain evidence="1 2">PCC 7113</strain>
    </source>
</reference>
<dbReference type="AlphaFoldDB" id="K9WJR2"/>
<dbReference type="STRING" id="1173027.Mic7113_4969"/>
<dbReference type="HOGENOM" id="CLU_2862837_0_0_3"/>
<dbReference type="RefSeq" id="WP_015184765.1">
    <property type="nucleotide sequence ID" value="NC_019738.1"/>
</dbReference>
<organism evidence="1 2">
    <name type="scientific">Allocoleopsis franciscana PCC 7113</name>
    <dbReference type="NCBI Taxonomy" id="1173027"/>
    <lineage>
        <taxon>Bacteria</taxon>
        <taxon>Bacillati</taxon>
        <taxon>Cyanobacteriota</taxon>
        <taxon>Cyanophyceae</taxon>
        <taxon>Coleofasciculales</taxon>
        <taxon>Coleofasciculaceae</taxon>
        <taxon>Allocoleopsis</taxon>
        <taxon>Allocoleopsis franciscana</taxon>
    </lineage>
</organism>
<accession>K9WJR2</accession>
<proteinExistence type="predicted"/>
<dbReference type="Proteomes" id="UP000010471">
    <property type="component" value="Chromosome"/>
</dbReference>
<dbReference type="KEGG" id="mic:Mic7113_4969"/>
<evidence type="ECO:0000313" key="2">
    <source>
        <dbReference type="Proteomes" id="UP000010471"/>
    </source>
</evidence>